<dbReference type="Pfam" id="PF23282">
    <property type="entry name" value="WHD_ROQ1"/>
    <property type="match status" value="1"/>
</dbReference>
<comment type="caution">
    <text evidence="6">The sequence shown here is derived from an EMBL/GenBank/DDBJ whole genome shotgun (WGS) entry which is preliminary data.</text>
</comment>
<dbReference type="InterPro" id="IPR032675">
    <property type="entry name" value="LRR_dom_sf"/>
</dbReference>
<dbReference type="InterPro" id="IPR058192">
    <property type="entry name" value="WHD_ROQ1-like"/>
</dbReference>
<organism evidence="6 7">
    <name type="scientific">Acacia crassicarpa</name>
    <name type="common">northern wattle</name>
    <dbReference type="NCBI Taxonomy" id="499986"/>
    <lineage>
        <taxon>Eukaryota</taxon>
        <taxon>Viridiplantae</taxon>
        <taxon>Streptophyta</taxon>
        <taxon>Embryophyta</taxon>
        <taxon>Tracheophyta</taxon>
        <taxon>Spermatophyta</taxon>
        <taxon>Magnoliopsida</taxon>
        <taxon>eudicotyledons</taxon>
        <taxon>Gunneridae</taxon>
        <taxon>Pentapetalae</taxon>
        <taxon>rosids</taxon>
        <taxon>fabids</taxon>
        <taxon>Fabales</taxon>
        <taxon>Fabaceae</taxon>
        <taxon>Caesalpinioideae</taxon>
        <taxon>mimosoid clade</taxon>
        <taxon>Acacieae</taxon>
        <taxon>Acacia</taxon>
    </lineage>
</organism>
<evidence type="ECO:0000256" key="4">
    <source>
        <dbReference type="ARBA" id="ARBA00023027"/>
    </source>
</evidence>
<sequence>MIMAEQTTSSSISCQWTYDVFLSFNGDDTRLGFISHLYEALRQSGIHAFIDDEFIRTGEKLTPALFKAIEESRIALVVFSENYANSTFCLEELVKILDCFKEEGRWIYPIFYYVDPSELRRPRGSYAEVLARLEERFKDNKHKVQKWRMALSEAAELKGCHLKPKISKEQECIARIISDVATRINREPLHVTNYPVGLVSRVKGVISCLELWSTMEIKMIGIWGAGSIGKSTIARAVYNLIADNFEGLCFLCNVRKQSKLPNGLSYLQETLLYKLVMEKDLKLGDYHEGIPIIEHRLSKKKILLILDDVDKSNQLEALAGSCNWFGCGSRIIITTRNKQLLVSHDIDDKSIYDVKELNDEDSLKLLSWYAFKKENMDSNYMEVCNRAIHYSCGFPLALEVIGPNLRGKGVNYWSSALDQFEKIPHERVLEALKLSYDTLGDIEKQVFLDLAVFFNGEKLEDVNEMLLCLHGIQPKYAIEVLIDKSLIKIEGDRVRMHDLIEDVGKEIVRQESPHEPGERSRLWFYQDILHVLQQDTGTNKVEAIILDLPEGMEVQWSGEAFMKMTNLKMLVINKACFSECPKYLPNSLRWLEWKWYPFKFLPFYFRPTQLVYLDLSYSYCELLQPLDKKFHSLSSMILRNCKLLQNIPDLSGASNLRELLLDGCTNLIEIHDSVGFLNKLRELSAMRCRNLKTLPAGLRLTSLQHLNLFGCSSLESFPEILVMMEEMETLDVDKTAITELPYSICNLTGLEILNMEECPNLEQLPASIWTLPNLWALNANFSKGMRHFRMCESGEEASLDCSSMSLKLEHFHFSECNLSDDSLALGLPHFPNITHLDLSFNDFTILPECIKGYHNLKYLLLDNCKQLKHIRGMPPNLEKFSAICCRSLTKLSKSKVLKQHNSQH</sequence>
<accession>A0AAE1TEC5</accession>
<dbReference type="GO" id="GO:0006952">
    <property type="term" value="P:defense response"/>
    <property type="evidence" value="ECO:0007669"/>
    <property type="project" value="UniProtKB-KW"/>
</dbReference>
<dbReference type="InterPro" id="IPR002182">
    <property type="entry name" value="NB-ARC"/>
</dbReference>
<keyword evidence="3" id="KW-0611">Plant defense</keyword>
<keyword evidence="1" id="KW-0433">Leucine-rich repeat</keyword>
<proteinExistence type="predicted"/>
<dbReference type="InterPro" id="IPR044974">
    <property type="entry name" value="Disease_R_plants"/>
</dbReference>
<evidence type="ECO:0000313" key="7">
    <source>
        <dbReference type="Proteomes" id="UP001293593"/>
    </source>
</evidence>
<dbReference type="GO" id="GO:0007165">
    <property type="term" value="P:signal transduction"/>
    <property type="evidence" value="ECO:0007669"/>
    <property type="project" value="InterPro"/>
</dbReference>
<gene>
    <name evidence="6" type="ORF">QN277_012202</name>
</gene>
<dbReference type="SMART" id="SM00255">
    <property type="entry name" value="TIR"/>
    <property type="match status" value="1"/>
</dbReference>
<dbReference type="Gene3D" id="1.10.8.430">
    <property type="entry name" value="Helical domain of apoptotic protease-activating factors"/>
    <property type="match status" value="1"/>
</dbReference>
<keyword evidence="2" id="KW-0677">Repeat</keyword>
<dbReference type="Pfam" id="PF23286">
    <property type="entry name" value="LRR_13"/>
    <property type="match status" value="1"/>
</dbReference>
<dbReference type="InterPro" id="IPR000157">
    <property type="entry name" value="TIR_dom"/>
</dbReference>
<evidence type="ECO:0000256" key="1">
    <source>
        <dbReference type="ARBA" id="ARBA00022614"/>
    </source>
</evidence>
<evidence type="ECO:0000259" key="5">
    <source>
        <dbReference type="PROSITE" id="PS50104"/>
    </source>
</evidence>
<dbReference type="InterPro" id="IPR042197">
    <property type="entry name" value="Apaf_helical"/>
</dbReference>
<dbReference type="Gene3D" id="3.80.10.10">
    <property type="entry name" value="Ribonuclease Inhibitor"/>
    <property type="match status" value="2"/>
</dbReference>
<keyword evidence="4" id="KW-0520">NAD</keyword>
<evidence type="ECO:0000256" key="2">
    <source>
        <dbReference type="ARBA" id="ARBA00022737"/>
    </source>
</evidence>
<dbReference type="InterPro" id="IPR027417">
    <property type="entry name" value="P-loop_NTPase"/>
</dbReference>
<dbReference type="Proteomes" id="UP001293593">
    <property type="component" value="Unassembled WGS sequence"/>
</dbReference>
<dbReference type="SUPFAM" id="SSF46785">
    <property type="entry name" value="Winged helix' DNA-binding domain"/>
    <property type="match status" value="1"/>
</dbReference>
<dbReference type="PANTHER" id="PTHR11017">
    <property type="entry name" value="LEUCINE-RICH REPEAT-CONTAINING PROTEIN"/>
    <property type="match status" value="1"/>
</dbReference>
<dbReference type="EMBL" id="JAWXYG010000002">
    <property type="protein sequence ID" value="KAK4280594.1"/>
    <property type="molecule type" value="Genomic_DNA"/>
</dbReference>
<dbReference type="PANTHER" id="PTHR11017:SF570">
    <property type="entry name" value="DISEASE RESISTANCE PROTEIN (TIR-NBS CLASS)-RELATED"/>
    <property type="match status" value="1"/>
</dbReference>
<dbReference type="Pfam" id="PF00931">
    <property type="entry name" value="NB-ARC"/>
    <property type="match status" value="1"/>
</dbReference>
<evidence type="ECO:0000256" key="3">
    <source>
        <dbReference type="ARBA" id="ARBA00022821"/>
    </source>
</evidence>
<dbReference type="PRINTS" id="PR00364">
    <property type="entry name" value="DISEASERSIST"/>
</dbReference>
<dbReference type="Gene3D" id="3.40.50.10140">
    <property type="entry name" value="Toll/interleukin-1 receptor homology (TIR) domain"/>
    <property type="match status" value="1"/>
</dbReference>
<protein>
    <recommendedName>
        <fullName evidence="5">TIR domain-containing protein</fullName>
    </recommendedName>
</protein>
<dbReference type="GO" id="GO:0043531">
    <property type="term" value="F:ADP binding"/>
    <property type="evidence" value="ECO:0007669"/>
    <property type="project" value="InterPro"/>
</dbReference>
<dbReference type="PROSITE" id="PS50104">
    <property type="entry name" value="TIR"/>
    <property type="match status" value="1"/>
</dbReference>
<dbReference type="SUPFAM" id="SSF52200">
    <property type="entry name" value="Toll/Interleukin receptor TIR domain"/>
    <property type="match status" value="1"/>
</dbReference>
<evidence type="ECO:0000313" key="6">
    <source>
        <dbReference type="EMBL" id="KAK4280594.1"/>
    </source>
</evidence>
<dbReference type="SUPFAM" id="SSF52540">
    <property type="entry name" value="P-loop containing nucleoside triphosphate hydrolases"/>
    <property type="match status" value="1"/>
</dbReference>
<dbReference type="InterPro" id="IPR036390">
    <property type="entry name" value="WH_DNA-bd_sf"/>
</dbReference>
<dbReference type="Gene3D" id="3.40.50.300">
    <property type="entry name" value="P-loop containing nucleotide triphosphate hydrolases"/>
    <property type="match status" value="1"/>
</dbReference>
<keyword evidence="7" id="KW-1185">Reference proteome</keyword>
<dbReference type="Pfam" id="PF01582">
    <property type="entry name" value="TIR"/>
    <property type="match status" value="1"/>
</dbReference>
<name>A0AAE1TEC5_9FABA</name>
<feature type="domain" description="TIR" evidence="5">
    <location>
        <begin position="16"/>
        <end position="184"/>
    </location>
</feature>
<reference evidence="6" key="1">
    <citation type="submission" date="2023-10" db="EMBL/GenBank/DDBJ databases">
        <title>Chromosome-level genome of the transformable northern wattle, Acacia crassicarpa.</title>
        <authorList>
            <person name="Massaro I."/>
            <person name="Sinha N.R."/>
            <person name="Poethig S."/>
            <person name="Leichty A.R."/>
        </authorList>
    </citation>
    <scope>NUCLEOTIDE SEQUENCE</scope>
    <source>
        <strain evidence="6">Acra3RX</strain>
        <tissue evidence="6">Leaf</tissue>
    </source>
</reference>
<dbReference type="FunFam" id="3.40.50.10140:FF:000007">
    <property type="entry name" value="Disease resistance protein (TIR-NBS-LRR class)"/>
    <property type="match status" value="1"/>
</dbReference>
<dbReference type="SUPFAM" id="SSF52058">
    <property type="entry name" value="L domain-like"/>
    <property type="match status" value="1"/>
</dbReference>
<dbReference type="AlphaFoldDB" id="A0AAE1TEC5"/>
<dbReference type="InterPro" id="IPR058546">
    <property type="entry name" value="RPS4B/Roq1-like_LRR"/>
</dbReference>
<dbReference type="InterPro" id="IPR035897">
    <property type="entry name" value="Toll_tir_struct_dom_sf"/>
</dbReference>